<dbReference type="Proteomes" id="UP000002408">
    <property type="component" value="Chromosome"/>
</dbReference>
<dbReference type="EMBL" id="CP000780">
    <property type="protein sequence ID" value="ABS56261.1"/>
    <property type="molecule type" value="Genomic_DNA"/>
</dbReference>
<accession>A7I950</accession>
<dbReference type="KEGG" id="mbn:Mboo_1744"/>
<dbReference type="RefSeq" id="WP_012107309.1">
    <property type="nucleotide sequence ID" value="NC_009712.1"/>
</dbReference>
<evidence type="ECO:0000313" key="2">
    <source>
        <dbReference type="EMBL" id="ABS56261.1"/>
    </source>
</evidence>
<dbReference type="AlphaFoldDB" id="A7I950"/>
<name>A7I950_METB6</name>
<dbReference type="InterPro" id="IPR008670">
    <property type="entry name" value="CoA_reduct_LuxC"/>
</dbReference>
<dbReference type="InterPro" id="IPR016161">
    <property type="entry name" value="Ald_DH/histidinol_DH"/>
</dbReference>
<proteinExistence type="predicted"/>
<dbReference type="HOGENOM" id="CLU_635699_0_0_2"/>
<dbReference type="GO" id="GO:0003995">
    <property type="term" value="F:acyl-CoA dehydrogenase activity"/>
    <property type="evidence" value="ECO:0007669"/>
    <property type="project" value="InterPro"/>
</dbReference>
<evidence type="ECO:0000313" key="3">
    <source>
        <dbReference type="Proteomes" id="UP000002408"/>
    </source>
</evidence>
<keyword evidence="1" id="KW-0521">NADP</keyword>
<evidence type="ECO:0000256" key="1">
    <source>
        <dbReference type="ARBA" id="ARBA00022857"/>
    </source>
</evidence>
<dbReference type="eggNOG" id="arCOG09601">
    <property type="taxonomic scope" value="Archaea"/>
</dbReference>
<reference evidence="3" key="1">
    <citation type="journal article" date="2015" name="Microbiology">
        <title>Genome of Methanoregula boonei 6A8 reveals adaptations to oligotrophic peatland environments.</title>
        <authorList>
            <person name="Braeuer S."/>
            <person name="Cadillo-Quiroz H."/>
            <person name="Kyrpides N."/>
            <person name="Woyke T."/>
            <person name="Goodwin L."/>
            <person name="Detter C."/>
            <person name="Podell S."/>
            <person name="Yavitt J.B."/>
            <person name="Zinder S.H."/>
        </authorList>
    </citation>
    <scope>NUCLEOTIDE SEQUENCE [LARGE SCALE GENOMIC DNA]</scope>
    <source>
        <strain evidence="3">DSM 21154 / JCM 14090 / 6A8</strain>
    </source>
</reference>
<dbReference type="GO" id="GO:0008218">
    <property type="term" value="P:bioluminescence"/>
    <property type="evidence" value="ECO:0007669"/>
    <property type="project" value="InterPro"/>
</dbReference>
<gene>
    <name evidence="2" type="ordered locus">Mboo_1744</name>
</gene>
<dbReference type="CDD" id="cd07080">
    <property type="entry name" value="ALDH_Acyl-CoA-Red_LuxC"/>
    <property type="match status" value="1"/>
</dbReference>
<dbReference type="SUPFAM" id="SSF53720">
    <property type="entry name" value="ALDH-like"/>
    <property type="match status" value="1"/>
</dbReference>
<dbReference type="GeneID" id="5409905"/>
<dbReference type="OrthoDB" id="115390at2157"/>
<sequence>MITCYLVNGKFETCTCQDFEDIAGSVNSGRINLAAMPLEGIIRILDALGKKILKNPEVNSVPGVSYISLWLRRENLDRICQVNYTDNRFADRFCQQAGSHSRMMAQPRGIVCHWIAANMPTLGFFSIVQAFLSKNGSMAKIPKEYVPLILSLLRELQGIIVEVENTKCTGETLLKAIAIVVFEGRSADISEKFSRSADCRIVFGGSEAIHAITRLPCRDHCETIVFGPKYSFAAFDREYTESEGFKKSLDLFARDIAVFNQMACSSPHVLFLEKSRFSMETIAALLAEAFERLPPALRLQNIPVSLSAKIINERAIYRLAEDKNCVAPADLGWTILIGGRPGLEEPVQGKCIFIKEVKALDDVIPQVNHKIQAIAIGISDPEKRKVFAQQVTARGADRIVIPGTMHDFILPWDGIMTLNRLVRWVVLRDA</sequence>
<dbReference type="Pfam" id="PF05893">
    <property type="entry name" value="LuxC"/>
    <property type="match status" value="1"/>
</dbReference>
<protein>
    <submittedName>
        <fullName evidence="2">Acyl-CoA reductase</fullName>
    </submittedName>
</protein>
<organism evidence="2 3">
    <name type="scientific">Methanoregula boonei (strain DSM 21154 / JCM 14090 / 6A8)</name>
    <dbReference type="NCBI Taxonomy" id="456442"/>
    <lineage>
        <taxon>Archaea</taxon>
        <taxon>Methanobacteriati</taxon>
        <taxon>Methanobacteriota</taxon>
        <taxon>Stenosarchaea group</taxon>
        <taxon>Methanomicrobia</taxon>
        <taxon>Methanomicrobiales</taxon>
        <taxon>Methanoregulaceae</taxon>
        <taxon>Methanoregula</taxon>
    </lineage>
</organism>
<dbReference type="STRING" id="456442.Mboo_1744"/>
<keyword evidence="3" id="KW-1185">Reference proteome</keyword>